<proteinExistence type="predicted"/>
<protein>
    <submittedName>
        <fullName evidence="2">Glycosyl transferase family 2</fullName>
    </submittedName>
</protein>
<dbReference type="SUPFAM" id="SSF53448">
    <property type="entry name" value="Nucleotide-diphospho-sugar transferases"/>
    <property type="match status" value="1"/>
</dbReference>
<dbReference type="HOGENOM" id="CLU_975773_0_0_4"/>
<organism evidence="2">
    <name type="scientific">Accumulibacter regalis</name>
    <dbReference type="NCBI Taxonomy" id="522306"/>
    <lineage>
        <taxon>Bacteria</taxon>
        <taxon>Pseudomonadati</taxon>
        <taxon>Pseudomonadota</taxon>
        <taxon>Betaproteobacteria</taxon>
        <taxon>Candidatus Accumulibacter</taxon>
    </lineage>
</organism>
<dbReference type="InterPro" id="IPR029044">
    <property type="entry name" value="Nucleotide-diphossugar_trans"/>
</dbReference>
<dbReference type="InterPro" id="IPR001173">
    <property type="entry name" value="Glyco_trans_2-like"/>
</dbReference>
<dbReference type="Gene3D" id="3.90.550.10">
    <property type="entry name" value="Spore Coat Polysaccharide Biosynthesis Protein SpsA, Chain A"/>
    <property type="match status" value="1"/>
</dbReference>
<dbReference type="CDD" id="cd00761">
    <property type="entry name" value="Glyco_tranf_GTA_type"/>
    <property type="match status" value="1"/>
</dbReference>
<reference evidence="2" key="2">
    <citation type="submission" date="2009-09" db="EMBL/GenBank/DDBJ databases">
        <title>Complete sequence of chromosome of Candidatus Accumulibacter phosphatis clade IIA str. UW-1.</title>
        <authorList>
            <consortium name="US DOE Joint Genome Institute"/>
            <person name="Martin H.G."/>
            <person name="Ivanova N."/>
            <person name="Kunin V."/>
            <person name="Warnecke F."/>
            <person name="Barry K."/>
            <person name="He S."/>
            <person name="Salamov A."/>
            <person name="Szeto E."/>
            <person name="Dalin E."/>
            <person name="Pangilinan J.L."/>
            <person name="Lapidus A."/>
            <person name="Lowry S."/>
            <person name="Kyrpides N.C."/>
            <person name="McMahon K.D."/>
            <person name="Hugenholtz P."/>
        </authorList>
    </citation>
    <scope>NUCLEOTIDE SEQUENCE [LARGE SCALE GENOMIC DNA]</scope>
    <source>
        <strain evidence="2">UW-1</strain>
    </source>
</reference>
<evidence type="ECO:0000313" key="2">
    <source>
        <dbReference type="EMBL" id="ACV34184.1"/>
    </source>
</evidence>
<dbReference type="OrthoDB" id="9816564at2"/>
<dbReference type="eggNOG" id="COG1215">
    <property type="taxonomic scope" value="Bacteria"/>
</dbReference>
<gene>
    <name evidence="2" type="ordered locus">CAP2UW1_0845</name>
</gene>
<evidence type="ECO:0000259" key="1">
    <source>
        <dbReference type="Pfam" id="PF00535"/>
    </source>
</evidence>
<dbReference type="STRING" id="522306.CAP2UW1_0845"/>
<sequence>MTLKSAISNSLVRLKEPFRSFSDLGWGARSRFRSERRSRDYQRAFECDAPLVTVCIATYNRGELLLERSLKSILNQDYSNLQIVVVGDCCTDDTAERMAALADQRVEFINLPERGRYPDEPRLRWMVAGTVAVNHALSLARGEFITHLDDDDEQPRDRIRKLVAFIREKRADIVWHPFKYERIPDEWHINHAPKFAVNQVTTSSAFYHRWFKSIPWDIGAWRYLEPGDWNRFRKFRYLGVHAERHPDVLLSHYRERNQKDESVAP</sequence>
<dbReference type="PANTHER" id="PTHR22916:SF3">
    <property type="entry name" value="UDP-GLCNAC:BETAGAL BETA-1,3-N-ACETYLGLUCOSAMINYLTRANSFERASE-LIKE PROTEIN 1"/>
    <property type="match status" value="1"/>
</dbReference>
<feature type="domain" description="Glycosyltransferase 2-like" evidence="1">
    <location>
        <begin position="53"/>
        <end position="114"/>
    </location>
</feature>
<dbReference type="KEGG" id="app:CAP2UW1_0845"/>
<dbReference type="CAZy" id="GT2">
    <property type="family name" value="Glycosyltransferase Family 2"/>
</dbReference>
<accession>C7RNP8</accession>
<name>C7RNP8_ACCRE</name>
<reference evidence="2" key="1">
    <citation type="submission" date="2009-08" db="EMBL/GenBank/DDBJ databases">
        <authorList>
            <consortium name="US DOE Joint Genome Institute"/>
            <person name="Lucas S."/>
            <person name="Copeland A."/>
            <person name="Lapidus A."/>
            <person name="Glavina del Rio T."/>
            <person name="Dalin E."/>
            <person name="Tice H."/>
            <person name="Bruce D."/>
            <person name="Barry K."/>
            <person name="Pitluck S."/>
            <person name="Lowry S."/>
            <person name="Larimer F."/>
            <person name="Land M."/>
            <person name="Hauser L."/>
            <person name="Kyrpides N."/>
            <person name="Ivanova N."/>
            <person name="McMahon K.D."/>
            <person name="Hugenholtz P."/>
        </authorList>
    </citation>
    <scope>NUCLEOTIDE SEQUENCE</scope>
    <source>
        <strain evidence="2">UW-1</strain>
    </source>
</reference>
<dbReference type="Pfam" id="PF00535">
    <property type="entry name" value="Glycos_transf_2"/>
    <property type="match status" value="2"/>
</dbReference>
<dbReference type="GO" id="GO:0016758">
    <property type="term" value="F:hexosyltransferase activity"/>
    <property type="evidence" value="ECO:0007669"/>
    <property type="project" value="UniProtKB-ARBA"/>
</dbReference>
<feature type="domain" description="Glycosyltransferase 2-like" evidence="1">
    <location>
        <begin position="131"/>
        <end position="181"/>
    </location>
</feature>
<dbReference type="PANTHER" id="PTHR22916">
    <property type="entry name" value="GLYCOSYLTRANSFERASE"/>
    <property type="match status" value="1"/>
</dbReference>
<dbReference type="EMBL" id="CP001715">
    <property type="protein sequence ID" value="ACV34184.1"/>
    <property type="molecule type" value="Genomic_DNA"/>
</dbReference>
<keyword evidence="2" id="KW-0808">Transferase</keyword>
<dbReference type="AlphaFoldDB" id="C7RNP8"/>